<feature type="compositionally biased region" description="Polar residues" evidence="1">
    <location>
        <begin position="27"/>
        <end position="43"/>
    </location>
</feature>
<dbReference type="Gene3D" id="3.30.1250.10">
    <property type="entry name" value="Ribosome maturation protein SBDS, N-terminal domain"/>
    <property type="match status" value="1"/>
</dbReference>
<accession>A0A066XCF5</accession>
<feature type="region of interest" description="Disordered" evidence="1">
    <location>
        <begin position="724"/>
        <end position="763"/>
    </location>
</feature>
<dbReference type="SUPFAM" id="SSF48065">
    <property type="entry name" value="DBL homology domain (DH-domain)"/>
    <property type="match status" value="1"/>
</dbReference>
<evidence type="ECO:0000313" key="4">
    <source>
        <dbReference type="Proteomes" id="UP000027238"/>
    </source>
</evidence>
<dbReference type="PANTHER" id="PTHR45818">
    <property type="entry name" value="PROTEIN VAV"/>
    <property type="match status" value="1"/>
</dbReference>
<dbReference type="Proteomes" id="UP000027238">
    <property type="component" value="Unassembled WGS sequence"/>
</dbReference>
<evidence type="ECO:0000256" key="1">
    <source>
        <dbReference type="SAM" id="MobiDB-lite"/>
    </source>
</evidence>
<feature type="domain" description="DH" evidence="2">
    <location>
        <begin position="242"/>
        <end position="488"/>
    </location>
</feature>
<dbReference type="Pfam" id="PF01172">
    <property type="entry name" value="SBDS_N"/>
    <property type="match status" value="1"/>
</dbReference>
<comment type="caution">
    <text evidence="3">The sequence shown here is derived from an EMBL/GenBank/DDBJ whole genome shotgun (WGS) entry which is preliminary data.</text>
</comment>
<feature type="region of interest" description="Disordered" evidence="1">
    <location>
        <begin position="90"/>
        <end position="113"/>
    </location>
</feature>
<gene>
    <name evidence="3" type="ORF">CSUB01_04555</name>
</gene>
<dbReference type="GO" id="GO:0005085">
    <property type="term" value="F:guanyl-nucleotide exchange factor activity"/>
    <property type="evidence" value="ECO:0007669"/>
    <property type="project" value="InterPro"/>
</dbReference>
<proteinExistence type="predicted"/>
<feature type="compositionally biased region" description="Polar residues" evidence="1">
    <location>
        <begin position="94"/>
        <end position="108"/>
    </location>
</feature>
<dbReference type="Gene3D" id="1.20.900.10">
    <property type="entry name" value="Dbl homology (DH) domain"/>
    <property type="match status" value="1"/>
</dbReference>
<name>A0A066XCF5_COLSU</name>
<feature type="compositionally biased region" description="Basic and acidic residues" evidence="1">
    <location>
        <begin position="726"/>
        <end position="745"/>
    </location>
</feature>
<dbReference type="HOGENOM" id="CLU_010210_0_0_1"/>
<dbReference type="EMBL" id="JMSE01001224">
    <property type="protein sequence ID" value="KDN63446.1"/>
    <property type="molecule type" value="Genomic_DNA"/>
</dbReference>
<reference evidence="4" key="1">
    <citation type="journal article" date="2014" name="Genome Announc.">
        <title>Draft genome sequence of Colletotrichum sublineola, a destructive pathogen of cultivated sorghum.</title>
        <authorList>
            <person name="Baroncelli R."/>
            <person name="Sanz-Martin J.M."/>
            <person name="Rech G.E."/>
            <person name="Sukno S.A."/>
            <person name="Thon M.R."/>
        </authorList>
    </citation>
    <scope>NUCLEOTIDE SEQUENCE [LARGE SCALE GENOMIC DNA]</scope>
    <source>
        <strain evidence="4">TX430BB</strain>
    </source>
</reference>
<dbReference type="SMART" id="SM00325">
    <property type="entry name" value="RhoGEF"/>
    <property type="match status" value="1"/>
</dbReference>
<feature type="region of interest" description="Disordered" evidence="1">
    <location>
        <begin position="21"/>
        <end position="43"/>
    </location>
</feature>
<feature type="region of interest" description="Disordered" evidence="1">
    <location>
        <begin position="816"/>
        <end position="865"/>
    </location>
</feature>
<evidence type="ECO:0000313" key="3">
    <source>
        <dbReference type="EMBL" id="KDN63446.1"/>
    </source>
</evidence>
<dbReference type="InterPro" id="IPR019783">
    <property type="entry name" value="SDO1/SBDS_N"/>
</dbReference>
<dbReference type="AlphaFoldDB" id="A0A066XCF5"/>
<dbReference type="PROSITE" id="PS50010">
    <property type="entry name" value="DH_2"/>
    <property type="match status" value="1"/>
</dbReference>
<dbReference type="OrthoDB" id="8059989at2759"/>
<dbReference type="SUPFAM" id="SSF89895">
    <property type="entry name" value="FYSH domain"/>
    <property type="match status" value="1"/>
</dbReference>
<dbReference type="InterPro" id="IPR036786">
    <property type="entry name" value="Ribosome_mat_SBDS_N_sf"/>
</dbReference>
<dbReference type="Pfam" id="PF00621">
    <property type="entry name" value="RhoGEF"/>
    <property type="match status" value="1"/>
</dbReference>
<organism evidence="3 4">
    <name type="scientific">Colletotrichum sublineola</name>
    <name type="common">Sorghum anthracnose fungus</name>
    <dbReference type="NCBI Taxonomy" id="1173701"/>
    <lineage>
        <taxon>Eukaryota</taxon>
        <taxon>Fungi</taxon>
        <taxon>Dikarya</taxon>
        <taxon>Ascomycota</taxon>
        <taxon>Pezizomycotina</taxon>
        <taxon>Sordariomycetes</taxon>
        <taxon>Hypocreomycetidae</taxon>
        <taxon>Glomerellales</taxon>
        <taxon>Glomerellaceae</taxon>
        <taxon>Colletotrichum</taxon>
        <taxon>Colletotrichum graminicola species complex</taxon>
    </lineage>
</organism>
<dbReference type="InterPro" id="IPR000219">
    <property type="entry name" value="DH_dom"/>
</dbReference>
<keyword evidence="4" id="KW-1185">Reference proteome</keyword>
<feature type="region of interest" description="Disordered" evidence="1">
    <location>
        <begin position="1000"/>
        <end position="1021"/>
    </location>
</feature>
<dbReference type="GO" id="GO:0005737">
    <property type="term" value="C:cytoplasm"/>
    <property type="evidence" value="ECO:0007669"/>
    <property type="project" value="TreeGrafter"/>
</dbReference>
<dbReference type="InterPro" id="IPR035899">
    <property type="entry name" value="DBL_dom_sf"/>
</dbReference>
<dbReference type="STRING" id="1173701.A0A066XCF5"/>
<dbReference type="eggNOG" id="KOG3519">
    <property type="taxonomic scope" value="Eukaryota"/>
</dbReference>
<sequence length="1021" mass="113900">MALLPDSASLGSCSRSSSVRINRKTGCATSSPPSPRSQYDSTNSEDVFENVDLSSGLDGLHIDGVEVWDTLSSMTAFGLEPNNGDYYDDLMPSPQISVEDSDNASELSDSGMLSERGPFHRWMRNLHRRAKQRPQPMNTETVLPWKLLDSADRSALSRRTRHRRSSSGSSFGFVAAVKSASVSLASGSSVTRPRGNSRRSLAYSKTDRSSRASFTAARFSEDSCCVEWPANIDPLATERALQRRRILEELISTEEGYIGDIRFLMNVYITILASLPTLPMGLRSSINRNLTDIVELHEELLGELHRVVPDSEYTQIEVPLLPSKAADHGHRRLRSLDSVPEDDERAISWLQEVPGMISEAQIAGDVAKVFSRKMNRFFVYEEYGAKYEMMIKDVASAHRTMPQWDTYQRGIEALASSLGPASTYADQSKKSLTIGDLLVKPIQRICKYPLLFAELLKYTPVTDCPNSHMEVESALLRLREATAEINRATSDRRMKSTLEKTWILQDRLVFPEQNRIRSFGHVDLCGALHICWQTKEGVKGQYMICLLYHNVLCLASASKVDQFYTIQACINLDSIKLEETDNGRVYSGTVARRISIHRATTVGPKSPLCQLILKNTSVVRDNSESAPNPSIKRSQSLLTTNPRIPILAPPRGERARLEALMSDIWSRDVLPFPGMTGRSRSEHLVRSSASTMMRKLSVASIASSFAKRSNSVASLGKFVVEDDAGDKEGTDHGHPSKLCRDESFNTEHSPGDQVDETGRPRLPKIDDDVEVINTLSASATPMLTQPNIVVHADPVEQLRSGYGSFLLSDVWPSRPTVLRTASGNNLPRVRRDPINPKRSPSPSERGEKYNQSRASKAPKLSHKTSMRWGKVGTLNRDDLVQGIRSFFRAHQSQLTTNHQYIIKSTVKMVRGEAHQTKVHYKGQEDDFIVFVEDAELFKKWKTDKSIPLAHFISSYKIFVTHKQGNQGTYDAASKSTLENEFGTSVDDKVIVQILEKGDAQNAEFPERQGNKNDSQGALIPH</sequence>
<protein>
    <submittedName>
        <fullName evidence="3">Putative RhoGEF domain-containing protein</fullName>
    </submittedName>
</protein>
<dbReference type="PANTHER" id="PTHR45818:SF3">
    <property type="entry name" value="PROTEIN VAV"/>
    <property type="match status" value="1"/>
</dbReference>
<evidence type="ECO:0000259" key="2">
    <source>
        <dbReference type="PROSITE" id="PS50010"/>
    </source>
</evidence>
<feature type="region of interest" description="Disordered" evidence="1">
    <location>
        <begin position="185"/>
        <end position="204"/>
    </location>
</feature>